<name>A0AAD5N8X8_PARTN</name>
<feature type="compositionally biased region" description="Basic and acidic residues" evidence="1">
    <location>
        <begin position="159"/>
        <end position="169"/>
    </location>
</feature>
<feature type="compositionally biased region" description="Polar residues" evidence="1">
    <location>
        <begin position="191"/>
        <end position="219"/>
    </location>
</feature>
<evidence type="ECO:0000313" key="3">
    <source>
        <dbReference type="Proteomes" id="UP001196413"/>
    </source>
</evidence>
<evidence type="ECO:0000256" key="1">
    <source>
        <dbReference type="SAM" id="MobiDB-lite"/>
    </source>
</evidence>
<feature type="compositionally biased region" description="Basic and acidic residues" evidence="1">
    <location>
        <begin position="132"/>
        <end position="141"/>
    </location>
</feature>
<evidence type="ECO:0000313" key="2">
    <source>
        <dbReference type="EMBL" id="KAJ1362719.1"/>
    </source>
</evidence>
<proteinExistence type="predicted"/>
<dbReference type="Proteomes" id="UP001196413">
    <property type="component" value="Unassembled WGS sequence"/>
</dbReference>
<organism evidence="2 3">
    <name type="scientific">Parelaphostrongylus tenuis</name>
    <name type="common">Meningeal worm</name>
    <dbReference type="NCBI Taxonomy" id="148309"/>
    <lineage>
        <taxon>Eukaryota</taxon>
        <taxon>Metazoa</taxon>
        <taxon>Ecdysozoa</taxon>
        <taxon>Nematoda</taxon>
        <taxon>Chromadorea</taxon>
        <taxon>Rhabditida</taxon>
        <taxon>Rhabditina</taxon>
        <taxon>Rhabditomorpha</taxon>
        <taxon>Strongyloidea</taxon>
        <taxon>Metastrongylidae</taxon>
        <taxon>Parelaphostrongylus</taxon>
    </lineage>
</organism>
<accession>A0AAD5N8X8</accession>
<dbReference type="EMBL" id="JAHQIW010004523">
    <property type="protein sequence ID" value="KAJ1362719.1"/>
    <property type="molecule type" value="Genomic_DNA"/>
</dbReference>
<feature type="region of interest" description="Disordered" evidence="1">
    <location>
        <begin position="132"/>
        <end position="244"/>
    </location>
</feature>
<keyword evidence="3" id="KW-1185">Reference proteome</keyword>
<dbReference type="AlphaFoldDB" id="A0AAD5N8X8"/>
<sequence length="296" mass="34206">MNQRYMRKCDMRLFLLRCPMSALPNSVFKPFLPIVKSFLLAHLYKFRRNRILYNNPPEFPSEDQLPHVINVLGPIDYLERNYPHLARVKREMIVNITHFTITYCLDWICEVLTLRSDQYGFVTYSYPVSDREEERDSHLSQEDEDFQRNGRGFPRKRKAERERFDYNDNRKRKKGSHFTRNGIPMDEPVATDTQSVNVEESDTAGPSSGISSTPINQLASRMDVEQQPASSQVGEIPTCGDNGLPIDSTIQDDWTEMLDTAFTDPNLPSNYKALIRGLVASNRELKNAITVMESEE</sequence>
<protein>
    <submittedName>
        <fullName evidence="2">Uncharacterized protein</fullName>
    </submittedName>
</protein>
<comment type="caution">
    <text evidence="2">The sequence shown here is derived from an EMBL/GenBank/DDBJ whole genome shotgun (WGS) entry which is preliminary data.</text>
</comment>
<reference evidence="2" key="1">
    <citation type="submission" date="2021-06" db="EMBL/GenBank/DDBJ databases">
        <title>Parelaphostrongylus tenuis whole genome reference sequence.</title>
        <authorList>
            <person name="Garwood T.J."/>
            <person name="Larsen P.A."/>
            <person name="Fountain-Jones N.M."/>
            <person name="Garbe J.R."/>
            <person name="Macchietto M.G."/>
            <person name="Kania S.A."/>
            <person name="Gerhold R.W."/>
            <person name="Richards J.E."/>
            <person name="Wolf T.M."/>
        </authorList>
    </citation>
    <scope>NUCLEOTIDE SEQUENCE</scope>
    <source>
        <strain evidence="2">MNPRO001-30</strain>
        <tissue evidence="2">Meninges</tissue>
    </source>
</reference>
<gene>
    <name evidence="2" type="ORF">KIN20_022379</name>
</gene>